<gene>
    <name evidence="1" type="ORF">Q5741_18620</name>
</gene>
<organism evidence="1 2">
    <name type="scientific">Paenibacillus lacisoli</name>
    <dbReference type="NCBI Taxonomy" id="3064525"/>
    <lineage>
        <taxon>Bacteria</taxon>
        <taxon>Bacillati</taxon>
        <taxon>Bacillota</taxon>
        <taxon>Bacilli</taxon>
        <taxon>Bacillales</taxon>
        <taxon>Paenibacillaceae</taxon>
        <taxon>Paenibacillus</taxon>
    </lineage>
</organism>
<comment type="caution">
    <text evidence="1">The sequence shown here is derived from an EMBL/GenBank/DDBJ whole genome shotgun (WGS) entry which is preliminary data.</text>
</comment>
<accession>A0ABT9CGL4</accession>
<reference evidence="1 2" key="1">
    <citation type="submission" date="2023-07" db="EMBL/GenBank/DDBJ databases">
        <title>Paenibacillus sp. JX-17 nov. isolated from soil.</title>
        <authorList>
            <person name="Wan Y."/>
            <person name="Liu B."/>
        </authorList>
    </citation>
    <scope>NUCLEOTIDE SEQUENCE [LARGE SCALE GENOMIC DNA]</scope>
    <source>
        <strain evidence="1 2">JX-17</strain>
    </source>
</reference>
<sequence length="106" mass="11618">MANVIQPRLLDLIVESLSGYFDHALINLGGELVSYPIHNTVISGYLVRKYVYLLDTDAAGKQILGASLMDKDGNTLANQNMNVVKNDKGFLIGFDFTVRLEASTVV</sequence>
<proteinExistence type="predicted"/>
<evidence type="ECO:0000313" key="2">
    <source>
        <dbReference type="Proteomes" id="UP001240171"/>
    </source>
</evidence>
<dbReference type="Proteomes" id="UP001240171">
    <property type="component" value="Unassembled WGS sequence"/>
</dbReference>
<dbReference type="EMBL" id="JAUQTB010000016">
    <property type="protein sequence ID" value="MDO7908418.1"/>
    <property type="molecule type" value="Genomic_DNA"/>
</dbReference>
<keyword evidence="2" id="KW-1185">Reference proteome</keyword>
<protein>
    <submittedName>
        <fullName evidence="1">Uncharacterized protein</fullName>
    </submittedName>
</protein>
<dbReference type="RefSeq" id="WP_305025638.1">
    <property type="nucleotide sequence ID" value="NZ_JAUQTB010000016.1"/>
</dbReference>
<evidence type="ECO:0000313" key="1">
    <source>
        <dbReference type="EMBL" id="MDO7908418.1"/>
    </source>
</evidence>
<name>A0ABT9CGL4_9BACL</name>